<dbReference type="EMBL" id="BK014724">
    <property type="protein sequence ID" value="DAD55424.1"/>
    <property type="molecule type" value="Genomic_DNA"/>
</dbReference>
<evidence type="ECO:0000313" key="2">
    <source>
        <dbReference type="EMBL" id="DAD55424.1"/>
    </source>
</evidence>
<evidence type="ECO:0000256" key="1">
    <source>
        <dbReference type="SAM" id="Coils"/>
    </source>
</evidence>
<sequence length="81" mass="9117">MEAVIVAVLSLIGTLGGAYLAGRKTTALVSYRLEELEKKVDKHNNVVERMYEVEKKIALLKDHQNDLSGRIDQIEKEVHPT</sequence>
<organism evidence="2">
    <name type="scientific">Siphoviridae sp. ctoNj20</name>
    <dbReference type="NCBI Taxonomy" id="2826085"/>
    <lineage>
        <taxon>Viruses</taxon>
        <taxon>Duplodnaviria</taxon>
        <taxon>Heunggongvirae</taxon>
        <taxon>Uroviricota</taxon>
        <taxon>Caudoviricetes</taxon>
    </lineage>
</organism>
<protein>
    <submittedName>
        <fullName evidence="2">Hemolysin</fullName>
    </submittedName>
</protein>
<feature type="coiled-coil region" evidence="1">
    <location>
        <begin position="33"/>
        <end position="77"/>
    </location>
</feature>
<proteinExistence type="predicted"/>
<keyword evidence="1" id="KW-0175">Coiled coil</keyword>
<accession>A0A8D9UH94</accession>
<name>A0A8D9UH94_9CAUD</name>
<reference evidence="2" key="1">
    <citation type="journal article" date="2021" name="Proc. Natl. Acad. Sci. U.S.A.">
        <title>A Catalog of Tens of Thousands of Viruses from Human Metagenomes Reveals Hidden Associations with Chronic Diseases.</title>
        <authorList>
            <person name="Tisza M.J."/>
            <person name="Buck C.B."/>
        </authorList>
    </citation>
    <scope>NUCLEOTIDE SEQUENCE</scope>
    <source>
        <strain evidence="2">CtoNj20</strain>
    </source>
</reference>